<gene>
    <name evidence="3" type="primary">LOC111598956</name>
</gene>
<accession>A0A6J1LT36</accession>
<dbReference type="OMA" id="EIQLFAY"/>
<proteinExistence type="predicted"/>
<dbReference type="RefSeq" id="XP_023170209.2">
    <property type="nucleotide sequence ID" value="XM_023314441.2"/>
</dbReference>
<protein>
    <submittedName>
        <fullName evidence="3">Uncharacterized protein LOC111598956</fullName>
    </submittedName>
</protein>
<name>A0A6J1LT36_DROHY</name>
<reference evidence="3" key="1">
    <citation type="submission" date="2025-08" db="UniProtKB">
        <authorList>
            <consortium name="RefSeq"/>
        </authorList>
    </citation>
    <scope>IDENTIFICATION</scope>
    <source>
        <strain evidence="3">15085-1641.00</strain>
        <tissue evidence="3">Whole body</tissue>
    </source>
</reference>
<dbReference type="KEGG" id="dhe:111598956"/>
<keyword evidence="1" id="KW-0732">Signal</keyword>
<dbReference type="OrthoDB" id="10531730at2759"/>
<evidence type="ECO:0000256" key="1">
    <source>
        <dbReference type="SAM" id="SignalP"/>
    </source>
</evidence>
<evidence type="ECO:0000313" key="3">
    <source>
        <dbReference type="RefSeq" id="XP_023170209.2"/>
    </source>
</evidence>
<sequence>MMHYGILFLLTLATLSLASALTFKDYSLLADIKQSAEQTKVTLMQISLRNIIELTDSIINTKAINLQVMPELHAIRQRAVTKLQNERSLNESDIETVLEDLRKIIGTDELDDEAVNARLSQYTNGSYITTFEKTLQQVNREIQIFVYRTNPKIRQLSAAAQQSEQRVISAFNNVAYAGLVRIEKSFSDFLELIEQN</sequence>
<feature type="signal peptide" evidence="1">
    <location>
        <begin position="1"/>
        <end position="20"/>
    </location>
</feature>
<organism evidence="2 3">
    <name type="scientific">Drosophila hydei</name>
    <name type="common">Fruit fly</name>
    <dbReference type="NCBI Taxonomy" id="7224"/>
    <lineage>
        <taxon>Eukaryota</taxon>
        <taxon>Metazoa</taxon>
        <taxon>Ecdysozoa</taxon>
        <taxon>Arthropoda</taxon>
        <taxon>Hexapoda</taxon>
        <taxon>Insecta</taxon>
        <taxon>Pterygota</taxon>
        <taxon>Neoptera</taxon>
        <taxon>Endopterygota</taxon>
        <taxon>Diptera</taxon>
        <taxon>Brachycera</taxon>
        <taxon>Muscomorpha</taxon>
        <taxon>Ephydroidea</taxon>
        <taxon>Drosophilidae</taxon>
        <taxon>Drosophila</taxon>
    </lineage>
</organism>
<dbReference type="GeneID" id="111598956"/>
<keyword evidence="2" id="KW-1185">Reference proteome</keyword>
<evidence type="ECO:0000313" key="2">
    <source>
        <dbReference type="Proteomes" id="UP000504633"/>
    </source>
</evidence>
<dbReference type="AlphaFoldDB" id="A0A6J1LT36"/>
<dbReference type="Proteomes" id="UP000504633">
    <property type="component" value="Unplaced"/>
</dbReference>
<feature type="chain" id="PRO_5026756477" evidence="1">
    <location>
        <begin position="21"/>
        <end position="196"/>
    </location>
</feature>